<proteinExistence type="predicted"/>
<organism evidence="1 2">
    <name type="scientific">Leptospira interrogans serovar Manilae</name>
    <dbReference type="NCBI Taxonomy" id="214675"/>
    <lineage>
        <taxon>Bacteria</taxon>
        <taxon>Pseudomonadati</taxon>
        <taxon>Spirochaetota</taxon>
        <taxon>Spirochaetia</taxon>
        <taxon>Leptospirales</taxon>
        <taxon>Leptospiraceae</taxon>
        <taxon>Leptospira</taxon>
    </lineage>
</organism>
<evidence type="ECO:0000313" key="1">
    <source>
        <dbReference type="EMBL" id="SOR62922.1"/>
    </source>
</evidence>
<dbReference type="EMBL" id="OEJX01000055">
    <property type="protein sequence ID" value="SOR62922.1"/>
    <property type="molecule type" value="Genomic_DNA"/>
</dbReference>
<sequence>MIQFYRVSKKTKTNFLNVRVSSLEFICKIVVRGSSYIQVNL</sequence>
<dbReference type="AlphaFoldDB" id="A0AAQ1P0X5"/>
<gene>
    <name evidence="1" type="ORF">LMANV2_590020</name>
</gene>
<evidence type="ECO:0000313" key="2">
    <source>
        <dbReference type="Proteomes" id="UP000234460"/>
    </source>
</evidence>
<comment type="caution">
    <text evidence="1">The sequence shown here is derived from an EMBL/GenBank/DDBJ whole genome shotgun (WGS) entry which is preliminary data.</text>
</comment>
<protein>
    <submittedName>
        <fullName evidence="1">Uncharacterized protein</fullName>
    </submittedName>
</protein>
<name>A0AAQ1P0X5_LEPIR</name>
<accession>A0AAQ1P0X5</accession>
<reference evidence="1 2" key="1">
    <citation type="submission" date="2017-11" db="EMBL/GenBank/DDBJ databases">
        <authorList>
            <person name="Lechat P."/>
        </authorList>
    </citation>
    <scope>NUCLEOTIDE SEQUENCE [LARGE SCALE GENOMIC DNA]</scope>
    <source>
        <strain evidence="1">L495</strain>
    </source>
</reference>
<dbReference type="Proteomes" id="UP000234460">
    <property type="component" value="Chromosome LMANV2"/>
</dbReference>